<sequence length="54" mass="6097">MVVSLDVIAYNTFMSFSLQNVNVLLYIANQLEMNRAQSAVQTTNIYLDPTVLDN</sequence>
<comment type="caution">
    <text evidence="1">The sequence shown here is derived from an EMBL/GenBank/DDBJ whole genome shotgun (WGS) entry which is preliminary data.</text>
</comment>
<proteinExistence type="predicted"/>
<accession>A0A918VRU8</accession>
<gene>
    <name evidence="1" type="ORF">GCM10008090_29260</name>
</gene>
<protein>
    <submittedName>
        <fullName evidence="1">Uncharacterized protein</fullName>
    </submittedName>
</protein>
<reference evidence="1" key="1">
    <citation type="journal article" date="2014" name="Int. J. Syst. Evol. Microbiol.">
        <title>Complete genome sequence of Corynebacterium casei LMG S-19264T (=DSM 44701T), isolated from a smear-ripened cheese.</title>
        <authorList>
            <consortium name="US DOE Joint Genome Institute (JGI-PGF)"/>
            <person name="Walter F."/>
            <person name="Albersmeier A."/>
            <person name="Kalinowski J."/>
            <person name="Ruckert C."/>
        </authorList>
    </citation>
    <scope>NUCLEOTIDE SEQUENCE</scope>
    <source>
        <strain evidence="1">KCTC 12711</strain>
    </source>
</reference>
<reference evidence="1" key="2">
    <citation type="submission" date="2020-09" db="EMBL/GenBank/DDBJ databases">
        <authorList>
            <person name="Sun Q."/>
            <person name="Kim S."/>
        </authorList>
    </citation>
    <scope>NUCLEOTIDE SEQUENCE</scope>
    <source>
        <strain evidence="1">KCTC 12711</strain>
    </source>
</reference>
<evidence type="ECO:0000313" key="1">
    <source>
        <dbReference type="EMBL" id="GHA17709.1"/>
    </source>
</evidence>
<evidence type="ECO:0000313" key="2">
    <source>
        <dbReference type="Proteomes" id="UP000614811"/>
    </source>
</evidence>
<dbReference type="Proteomes" id="UP000614811">
    <property type="component" value="Unassembled WGS sequence"/>
</dbReference>
<name>A0A918VRU8_9GAMM</name>
<keyword evidence="2" id="KW-1185">Reference proteome</keyword>
<dbReference type="AlphaFoldDB" id="A0A918VRU8"/>
<dbReference type="EMBL" id="BMXA01000006">
    <property type="protein sequence ID" value="GHA17709.1"/>
    <property type="molecule type" value="Genomic_DNA"/>
</dbReference>
<organism evidence="1 2">
    <name type="scientific">Arenicella chitinivorans</name>
    <dbReference type="NCBI Taxonomy" id="1329800"/>
    <lineage>
        <taxon>Bacteria</taxon>
        <taxon>Pseudomonadati</taxon>
        <taxon>Pseudomonadota</taxon>
        <taxon>Gammaproteobacteria</taxon>
        <taxon>Arenicellales</taxon>
        <taxon>Arenicellaceae</taxon>
        <taxon>Arenicella</taxon>
    </lineage>
</organism>